<feature type="domain" description="Peptidase S26" evidence="10">
    <location>
        <begin position="11"/>
        <end position="165"/>
    </location>
</feature>
<comment type="subcellular location">
    <subcellularLocation>
        <location evidence="2">Cell membrane</location>
        <topology evidence="2">Single-pass type II membrane protein</topology>
    </subcellularLocation>
    <subcellularLocation>
        <location evidence="9">Membrane</location>
        <topology evidence="9">Single-pass type II membrane protein</topology>
    </subcellularLocation>
</comment>
<dbReference type="InterPro" id="IPR019758">
    <property type="entry name" value="Pept_S26A_signal_pept_1_CS"/>
</dbReference>
<dbReference type="Pfam" id="PF10502">
    <property type="entry name" value="Peptidase_S26"/>
    <property type="match status" value="1"/>
</dbReference>
<dbReference type="NCBIfam" id="TIGR02227">
    <property type="entry name" value="sigpep_I_bact"/>
    <property type="match status" value="1"/>
</dbReference>
<dbReference type="Gene3D" id="2.10.109.10">
    <property type="entry name" value="Umud Fragment, subunit A"/>
    <property type="match status" value="1"/>
</dbReference>
<organism evidence="11 12">
    <name type="scientific">Anaerovirgula multivorans</name>
    <dbReference type="NCBI Taxonomy" id="312168"/>
    <lineage>
        <taxon>Bacteria</taxon>
        <taxon>Bacillati</taxon>
        <taxon>Bacillota</taxon>
        <taxon>Clostridia</taxon>
        <taxon>Peptostreptococcales</taxon>
        <taxon>Natronincolaceae</taxon>
        <taxon>Anaerovirgula</taxon>
    </lineage>
</organism>
<evidence type="ECO:0000313" key="11">
    <source>
        <dbReference type="EMBL" id="SNS40370.1"/>
    </source>
</evidence>
<keyword evidence="5 8" id="KW-0645">Protease</keyword>
<dbReference type="EMBL" id="FZOJ01000009">
    <property type="protein sequence ID" value="SNS40370.1"/>
    <property type="molecule type" value="Genomic_DNA"/>
</dbReference>
<feature type="active site" evidence="7">
    <location>
        <position position="84"/>
    </location>
</feature>
<protein>
    <recommendedName>
        <fullName evidence="4 8">Signal peptidase I</fullName>
        <ecNumber evidence="4 8">3.4.21.89</ecNumber>
    </recommendedName>
</protein>
<dbReference type="InterPro" id="IPR019756">
    <property type="entry name" value="Pept_S26A_signal_pept_1_Ser-AS"/>
</dbReference>
<dbReference type="PROSITE" id="PS00761">
    <property type="entry name" value="SPASE_I_3"/>
    <property type="match status" value="1"/>
</dbReference>
<comment type="catalytic activity">
    <reaction evidence="1 8">
        <text>Cleavage of hydrophobic, N-terminal signal or leader sequences from secreted and periplasmic proteins.</text>
        <dbReference type="EC" id="3.4.21.89"/>
    </reaction>
</comment>
<dbReference type="InterPro" id="IPR019757">
    <property type="entry name" value="Pept_S26A_signal_pept_1_Lys-AS"/>
</dbReference>
<dbReference type="PRINTS" id="PR00727">
    <property type="entry name" value="LEADERPTASE"/>
</dbReference>
<dbReference type="EC" id="3.4.21.89" evidence="4 8"/>
<evidence type="ECO:0000256" key="5">
    <source>
        <dbReference type="ARBA" id="ARBA00022670"/>
    </source>
</evidence>
<dbReference type="InterPro" id="IPR000223">
    <property type="entry name" value="Pept_S26A_signal_pept_1"/>
</dbReference>
<dbReference type="PROSITE" id="PS00760">
    <property type="entry name" value="SPASE_I_2"/>
    <property type="match status" value="1"/>
</dbReference>
<proteinExistence type="inferred from homology"/>
<dbReference type="PROSITE" id="PS00501">
    <property type="entry name" value="SPASE_I_1"/>
    <property type="match status" value="1"/>
</dbReference>
<keyword evidence="8" id="KW-0472">Membrane</keyword>
<dbReference type="AlphaFoldDB" id="A0A239E6J4"/>
<dbReference type="InterPro" id="IPR036286">
    <property type="entry name" value="LexA/Signal_pep-like_sf"/>
</dbReference>
<evidence type="ECO:0000256" key="8">
    <source>
        <dbReference type="RuleBase" id="RU003993"/>
    </source>
</evidence>
<dbReference type="Proteomes" id="UP000198304">
    <property type="component" value="Unassembled WGS sequence"/>
</dbReference>
<evidence type="ECO:0000313" key="12">
    <source>
        <dbReference type="Proteomes" id="UP000198304"/>
    </source>
</evidence>
<keyword evidence="12" id="KW-1185">Reference proteome</keyword>
<evidence type="ECO:0000256" key="7">
    <source>
        <dbReference type="PIRSR" id="PIRSR600223-1"/>
    </source>
</evidence>
<keyword evidence="8" id="KW-1133">Transmembrane helix</keyword>
<dbReference type="GO" id="GO:0005886">
    <property type="term" value="C:plasma membrane"/>
    <property type="evidence" value="ECO:0007669"/>
    <property type="project" value="UniProtKB-SubCell"/>
</dbReference>
<dbReference type="GO" id="GO:0009003">
    <property type="term" value="F:signal peptidase activity"/>
    <property type="evidence" value="ECO:0007669"/>
    <property type="project" value="UniProtKB-EC"/>
</dbReference>
<dbReference type="PANTHER" id="PTHR43390:SF1">
    <property type="entry name" value="CHLOROPLAST PROCESSING PEPTIDASE"/>
    <property type="match status" value="1"/>
</dbReference>
<comment type="similarity">
    <text evidence="3 9">Belongs to the peptidase S26 family.</text>
</comment>
<gene>
    <name evidence="11" type="ORF">SAMN05446037_1009101</name>
</gene>
<evidence type="ECO:0000256" key="9">
    <source>
        <dbReference type="RuleBase" id="RU362042"/>
    </source>
</evidence>
<dbReference type="OrthoDB" id="9802919at2"/>
<evidence type="ECO:0000256" key="1">
    <source>
        <dbReference type="ARBA" id="ARBA00000677"/>
    </source>
</evidence>
<dbReference type="GO" id="GO:0004252">
    <property type="term" value="F:serine-type endopeptidase activity"/>
    <property type="evidence" value="ECO:0007669"/>
    <property type="project" value="InterPro"/>
</dbReference>
<reference evidence="11 12" key="1">
    <citation type="submission" date="2017-06" db="EMBL/GenBank/DDBJ databases">
        <authorList>
            <person name="Kim H.J."/>
            <person name="Triplett B.A."/>
        </authorList>
    </citation>
    <scope>NUCLEOTIDE SEQUENCE [LARGE SCALE GENOMIC DNA]</scope>
    <source>
        <strain evidence="11 12">SCA</strain>
    </source>
</reference>
<name>A0A239E6J4_9FIRM</name>
<accession>A0A239E6J4</accession>
<keyword evidence="8" id="KW-0812">Transmembrane</keyword>
<dbReference type="CDD" id="cd06530">
    <property type="entry name" value="S26_SPase_I"/>
    <property type="match status" value="1"/>
</dbReference>
<sequence>MNLKTKLLSILKDYLVPVLIALIIVNIVGISFVLGESMEPTLDDKDVLVINKIIPRLTNVNRGDIVIFKSTLEKNRFSNKILVKRVIGVPGDKVEIMNGDVYINNVILEEEYTNYSYTDGDLSLVVPSNKIFVLGDNRNRSEDSRSSRIGLVDKKDIIGKAVVRIFPFDNLELLDNIFGLE</sequence>
<dbReference type="PANTHER" id="PTHR43390">
    <property type="entry name" value="SIGNAL PEPTIDASE I"/>
    <property type="match status" value="1"/>
</dbReference>
<dbReference type="InterPro" id="IPR019533">
    <property type="entry name" value="Peptidase_S26"/>
</dbReference>
<keyword evidence="6 8" id="KW-0378">Hydrolase</keyword>
<evidence type="ECO:0000256" key="4">
    <source>
        <dbReference type="ARBA" id="ARBA00013208"/>
    </source>
</evidence>
<evidence type="ECO:0000256" key="6">
    <source>
        <dbReference type="ARBA" id="ARBA00022801"/>
    </source>
</evidence>
<evidence type="ECO:0000256" key="2">
    <source>
        <dbReference type="ARBA" id="ARBA00004401"/>
    </source>
</evidence>
<evidence type="ECO:0000259" key="10">
    <source>
        <dbReference type="Pfam" id="PF10502"/>
    </source>
</evidence>
<feature type="transmembrane region" description="Helical" evidence="8">
    <location>
        <begin position="14"/>
        <end position="35"/>
    </location>
</feature>
<feature type="active site" evidence="7">
    <location>
        <position position="37"/>
    </location>
</feature>
<evidence type="ECO:0000256" key="3">
    <source>
        <dbReference type="ARBA" id="ARBA00009370"/>
    </source>
</evidence>
<dbReference type="GO" id="GO:0006465">
    <property type="term" value="P:signal peptide processing"/>
    <property type="evidence" value="ECO:0007669"/>
    <property type="project" value="InterPro"/>
</dbReference>
<dbReference type="SUPFAM" id="SSF51306">
    <property type="entry name" value="LexA/Signal peptidase"/>
    <property type="match status" value="1"/>
</dbReference>